<organism evidence="3 4">
    <name type="scientific">Potamilus streckersoni</name>
    <dbReference type="NCBI Taxonomy" id="2493646"/>
    <lineage>
        <taxon>Eukaryota</taxon>
        <taxon>Metazoa</taxon>
        <taxon>Spiralia</taxon>
        <taxon>Lophotrochozoa</taxon>
        <taxon>Mollusca</taxon>
        <taxon>Bivalvia</taxon>
        <taxon>Autobranchia</taxon>
        <taxon>Heteroconchia</taxon>
        <taxon>Palaeoheterodonta</taxon>
        <taxon>Unionida</taxon>
        <taxon>Unionoidea</taxon>
        <taxon>Unionidae</taxon>
        <taxon>Ambleminae</taxon>
        <taxon>Lampsilini</taxon>
        <taxon>Potamilus</taxon>
    </lineage>
</organism>
<dbReference type="PANTHER" id="PTHR16095:SF11">
    <property type="entry name" value="TRANSMEMBRANE PROTEIN 143"/>
    <property type="match status" value="1"/>
</dbReference>
<reference evidence="3" key="2">
    <citation type="journal article" date="2021" name="Genome Biol. Evol.">
        <title>Developing a high-quality reference genome for a parasitic bivalve with doubly uniparental inheritance (Bivalvia: Unionida).</title>
        <authorList>
            <person name="Smith C.H."/>
        </authorList>
    </citation>
    <scope>NUCLEOTIDE SEQUENCE</scope>
    <source>
        <strain evidence="3">CHS0354</strain>
        <tissue evidence="3">Mantle</tissue>
    </source>
</reference>
<keyword evidence="2" id="KW-1133">Transmembrane helix</keyword>
<keyword evidence="4" id="KW-1185">Reference proteome</keyword>
<reference evidence="3" key="1">
    <citation type="journal article" date="2021" name="Genome Biol. Evol.">
        <title>A High-Quality Reference Genome for a Parasitic Bivalve with Doubly Uniparental Inheritance (Bivalvia: Unionida).</title>
        <authorList>
            <person name="Smith C.H."/>
        </authorList>
    </citation>
    <scope>NUCLEOTIDE SEQUENCE</scope>
    <source>
        <strain evidence="3">CHS0354</strain>
    </source>
</reference>
<proteinExistence type="predicted"/>
<keyword evidence="1" id="KW-0597">Phosphoprotein</keyword>
<dbReference type="AlphaFoldDB" id="A0AAE0VUC4"/>
<evidence type="ECO:0000313" key="4">
    <source>
        <dbReference type="Proteomes" id="UP001195483"/>
    </source>
</evidence>
<dbReference type="EMBL" id="JAEAOA010001235">
    <property type="protein sequence ID" value="KAK3590998.1"/>
    <property type="molecule type" value="Genomic_DNA"/>
</dbReference>
<keyword evidence="2" id="KW-0812">Transmembrane</keyword>
<feature type="transmembrane region" description="Helical" evidence="2">
    <location>
        <begin position="321"/>
        <end position="338"/>
    </location>
</feature>
<dbReference type="PANTHER" id="PTHR16095">
    <property type="entry name" value="TRANSMEMBRANE PROTEIN 143 FAMILY MEMBER"/>
    <property type="match status" value="1"/>
</dbReference>
<accession>A0AAE0VUC4</accession>
<protein>
    <submittedName>
        <fullName evidence="3">Uncharacterized protein</fullName>
    </submittedName>
</protein>
<dbReference type="Pfam" id="PF12576">
    <property type="entry name" value="DUF3754"/>
    <property type="match status" value="1"/>
</dbReference>
<comment type="caution">
    <text evidence="3">The sequence shown here is derived from an EMBL/GenBank/DDBJ whole genome shotgun (WGS) entry which is preliminary data.</text>
</comment>
<sequence>MASHLGRASVLGQRVIRCSAAKVTSVQLYDVQILLNGRTIWRTSTTAAAATDKSSSGKVIPITSKPEKKIKQTVSDLLTEDVYRERYIPITRRSIVRHLIAEKDFLTQDEKKIFTDFAVALDSAIVNRYHGVLQEVKTLFDPINPDKDTMQTRKWNRRERLDNEFWLMQKLEDILERANFHELPKNVVQKALEEHEVNEGVRVIIDADKYDILRFWALGKETPKEKLPWYQAMFWKTLKVVPRSPDYFKRVVVALRLKKDDKLILKCFKEIPVNALEKLLPDGRIKINSFDKSLLGISLGIGFISIVTKIVTILAEMNTNWVVILTGATCLTAVQSWTQYKNKRNRYLADLNRLLYYKNIANNRGLLALLVDRAEDESFKEALLVYAFLLTYRTLPLSSTDSRKDIASGIGGLTEARLHKMIEEWIVQKTGSKVKVDTSEAVKLLQDFGILRKEENRYLVISLEAALRNLPPQPQSLIARATDADLAEGYDRDSFLETEEQYKKEDEKAKRYGWF</sequence>
<evidence type="ECO:0000256" key="2">
    <source>
        <dbReference type="SAM" id="Phobius"/>
    </source>
</evidence>
<gene>
    <name evidence="3" type="ORF">CHS0354_020356</name>
</gene>
<feature type="transmembrane region" description="Helical" evidence="2">
    <location>
        <begin position="294"/>
        <end position="315"/>
    </location>
</feature>
<evidence type="ECO:0000313" key="3">
    <source>
        <dbReference type="EMBL" id="KAK3590998.1"/>
    </source>
</evidence>
<reference evidence="3" key="3">
    <citation type="submission" date="2023-05" db="EMBL/GenBank/DDBJ databases">
        <authorList>
            <person name="Smith C.H."/>
        </authorList>
    </citation>
    <scope>NUCLEOTIDE SEQUENCE</scope>
    <source>
        <strain evidence="3">CHS0354</strain>
        <tissue evidence="3">Mantle</tissue>
    </source>
</reference>
<evidence type="ECO:0000256" key="1">
    <source>
        <dbReference type="ARBA" id="ARBA00022553"/>
    </source>
</evidence>
<dbReference type="InterPro" id="IPR022227">
    <property type="entry name" value="DUF3754"/>
</dbReference>
<keyword evidence="2" id="KW-0472">Membrane</keyword>
<name>A0AAE0VUC4_9BIVA</name>
<dbReference type="Proteomes" id="UP001195483">
    <property type="component" value="Unassembled WGS sequence"/>
</dbReference>